<comment type="catalytic activity">
    <reaction evidence="13">
        <text>1-O-(1,2-saturated-alkyl)-sn-glycerol + (6R)-L-erythro-5,6,7,8-tetrahydrobiopterin + O2 = a 1-(1-hydroxyalkyl)-sn-glycerol + (6R)-L-erythro-6,7-dihydrobiopterin + H2O</text>
        <dbReference type="Rhea" id="RHEA:36255"/>
        <dbReference type="ChEBI" id="CHEBI:15377"/>
        <dbReference type="ChEBI" id="CHEBI:15379"/>
        <dbReference type="ChEBI" id="CHEBI:43120"/>
        <dbReference type="ChEBI" id="CHEBI:59560"/>
        <dbReference type="ChEBI" id="CHEBI:73418"/>
        <dbReference type="ChEBI" id="CHEBI:83957"/>
        <dbReference type="EC" id="1.14.16.5"/>
    </reaction>
</comment>
<dbReference type="Pfam" id="PF04116">
    <property type="entry name" value="FA_hydroxylase"/>
    <property type="match status" value="1"/>
</dbReference>
<feature type="domain" description="Alkylglycerol monooxygenase C-terminal" evidence="16">
    <location>
        <begin position="375"/>
        <end position="445"/>
    </location>
</feature>
<evidence type="ECO:0000259" key="16">
    <source>
        <dbReference type="Pfam" id="PF24858"/>
    </source>
</evidence>
<dbReference type="GO" id="GO:0050479">
    <property type="term" value="F:glyceryl-ether monooxygenase activity"/>
    <property type="evidence" value="ECO:0007669"/>
    <property type="project" value="UniProtKB-EC"/>
</dbReference>
<evidence type="ECO:0000256" key="4">
    <source>
        <dbReference type="ARBA" id="ARBA00022824"/>
    </source>
</evidence>
<dbReference type="Pfam" id="PF24858">
    <property type="entry name" value="AGMP_C"/>
    <property type="match status" value="1"/>
</dbReference>
<keyword evidence="8" id="KW-0443">Lipid metabolism</keyword>
<sequence>MILPQPPLPVESGEGWTGNASIPQWNFFGPDKFDVFHLRALFYLVTPKEVANLTGPNHNLSYAEEAHHVQDVFSDTIPVFMVLCLIEAVVSFIVTGRLFPVSDTITSWSAGLLSHMTKICVKTLDVGLYTWLFTHYRLTIIPIDTWWAWAAALLATDFGYYWFHRASHEINLFWAAHQVHHSSEEFNFSVALRQSVVSNFGAWVFYLPMALLGFTPATFLIHHQLNLLYQFWIHTSLIKNLGPLEWILNTPSHHRAHHGRNPLYIDINYGGVLIIWDRLFGTFIPENEKEPALYGLVGRLESHNAVWVQVLRLAEIRRRIAANTSLGDKISAALKGPRWRPGLPFFGLLDRTIPIAKKEEHPERKYQSKVPRWQKIYATIHFLTVMPWFLAMLRGYENHEPYSTSETLLTFVHMTISLANIGSVFDGRSWIPLTETARCAFLFLFFNFLPGLEDEYEYMRSIMRTVLLLSVFLWPVRHYLTTTSAHAATPANGPSVVTKVEKSK</sequence>
<feature type="transmembrane region" description="Helical" evidence="14">
    <location>
        <begin position="200"/>
        <end position="221"/>
    </location>
</feature>
<evidence type="ECO:0000256" key="10">
    <source>
        <dbReference type="ARBA" id="ARBA00038190"/>
    </source>
</evidence>
<feature type="transmembrane region" description="Helical" evidence="14">
    <location>
        <begin position="77"/>
        <end position="99"/>
    </location>
</feature>
<keyword evidence="4" id="KW-0256">Endoplasmic reticulum</keyword>
<keyword evidence="18" id="KW-1185">Reference proteome</keyword>
<gene>
    <name evidence="17" type="primary">RvY_04918-1</name>
    <name evidence="17" type="synonym">RvY_04918.1</name>
    <name evidence="17" type="ORF">RvY_04918</name>
</gene>
<dbReference type="GO" id="GO:0006643">
    <property type="term" value="P:membrane lipid metabolic process"/>
    <property type="evidence" value="ECO:0007669"/>
    <property type="project" value="TreeGrafter"/>
</dbReference>
<evidence type="ECO:0000256" key="12">
    <source>
        <dbReference type="ARBA" id="ARBA00040992"/>
    </source>
</evidence>
<reference evidence="17 18" key="1">
    <citation type="journal article" date="2016" name="Nat. Commun.">
        <title>Extremotolerant tardigrade genome and improved radiotolerance of human cultured cells by tardigrade-unique protein.</title>
        <authorList>
            <person name="Hashimoto T."/>
            <person name="Horikawa D.D."/>
            <person name="Saito Y."/>
            <person name="Kuwahara H."/>
            <person name="Kozuka-Hata H."/>
            <person name="Shin-I T."/>
            <person name="Minakuchi Y."/>
            <person name="Ohishi K."/>
            <person name="Motoyama A."/>
            <person name="Aizu T."/>
            <person name="Enomoto A."/>
            <person name="Kondo K."/>
            <person name="Tanaka S."/>
            <person name="Hara Y."/>
            <person name="Koshikawa S."/>
            <person name="Sagara H."/>
            <person name="Miura T."/>
            <person name="Yokobori S."/>
            <person name="Miyagawa K."/>
            <person name="Suzuki Y."/>
            <person name="Kubo T."/>
            <person name="Oyama M."/>
            <person name="Kohara Y."/>
            <person name="Fujiyama A."/>
            <person name="Arakawa K."/>
            <person name="Katayama T."/>
            <person name="Toyoda A."/>
            <person name="Kunieda T."/>
        </authorList>
    </citation>
    <scope>NUCLEOTIDE SEQUENCE [LARGE SCALE GENOMIC DNA]</scope>
    <source>
        <strain evidence="17 18">YOKOZUNA-1</strain>
    </source>
</reference>
<evidence type="ECO:0000313" key="18">
    <source>
        <dbReference type="Proteomes" id="UP000186922"/>
    </source>
</evidence>
<organism evidence="17 18">
    <name type="scientific">Ramazzottius varieornatus</name>
    <name type="common">Water bear</name>
    <name type="synonym">Tardigrade</name>
    <dbReference type="NCBI Taxonomy" id="947166"/>
    <lineage>
        <taxon>Eukaryota</taxon>
        <taxon>Metazoa</taxon>
        <taxon>Ecdysozoa</taxon>
        <taxon>Tardigrada</taxon>
        <taxon>Eutardigrada</taxon>
        <taxon>Parachela</taxon>
        <taxon>Hypsibioidea</taxon>
        <taxon>Ramazzottiidae</taxon>
        <taxon>Ramazzottius</taxon>
    </lineage>
</organism>
<comment type="similarity">
    <text evidence="10">Belongs to the sterol desaturase family. TMEM195 subfamily.</text>
</comment>
<evidence type="ECO:0000256" key="11">
    <source>
        <dbReference type="ARBA" id="ARBA00039026"/>
    </source>
</evidence>
<keyword evidence="7" id="KW-0408">Iron</keyword>
<evidence type="ECO:0000256" key="2">
    <source>
        <dbReference type="ARBA" id="ARBA00004477"/>
    </source>
</evidence>
<feature type="domain" description="Fatty acid hydroxylase" evidence="15">
    <location>
        <begin position="149"/>
        <end position="282"/>
    </location>
</feature>
<dbReference type="Proteomes" id="UP000186922">
    <property type="component" value="Unassembled WGS sequence"/>
</dbReference>
<dbReference type="PANTHER" id="PTHR21624:SF1">
    <property type="entry name" value="ALKYLGLYCEROL MONOOXYGENASE"/>
    <property type="match status" value="1"/>
</dbReference>
<dbReference type="PANTHER" id="PTHR21624">
    <property type="entry name" value="STEROL DESATURASE-RELATED PROTEIN"/>
    <property type="match status" value="1"/>
</dbReference>
<evidence type="ECO:0000256" key="5">
    <source>
        <dbReference type="ARBA" id="ARBA00022989"/>
    </source>
</evidence>
<evidence type="ECO:0000313" key="17">
    <source>
        <dbReference type="EMBL" id="GAU92899.1"/>
    </source>
</evidence>
<comment type="cofactor">
    <cofactor evidence="1">
        <name>Fe cation</name>
        <dbReference type="ChEBI" id="CHEBI:24875"/>
    </cofactor>
</comment>
<evidence type="ECO:0000256" key="14">
    <source>
        <dbReference type="SAM" id="Phobius"/>
    </source>
</evidence>
<evidence type="ECO:0000256" key="8">
    <source>
        <dbReference type="ARBA" id="ARBA00023098"/>
    </source>
</evidence>
<dbReference type="GO" id="GO:0008610">
    <property type="term" value="P:lipid biosynthetic process"/>
    <property type="evidence" value="ECO:0007669"/>
    <property type="project" value="InterPro"/>
</dbReference>
<accession>A0A1D1UTC1</accession>
<protein>
    <recommendedName>
        <fullName evidence="12">Alkylglycerol monooxygenase</fullName>
        <ecNumber evidence="11">1.14.16.5</ecNumber>
    </recommendedName>
</protein>
<dbReference type="GO" id="GO:0005506">
    <property type="term" value="F:iron ion binding"/>
    <property type="evidence" value="ECO:0007669"/>
    <property type="project" value="InterPro"/>
</dbReference>
<evidence type="ECO:0000256" key="3">
    <source>
        <dbReference type="ARBA" id="ARBA00022692"/>
    </source>
</evidence>
<dbReference type="InterPro" id="IPR051689">
    <property type="entry name" value="Sterol_desaturase/TMEM195"/>
</dbReference>
<evidence type="ECO:0000256" key="1">
    <source>
        <dbReference type="ARBA" id="ARBA00001962"/>
    </source>
</evidence>
<keyword evidence="6" id="KW-0560">Oxidoreductase</keyword>
<comment type="subcellular location">
    <subcellularLocation>
        <location evidence="2">Endoplasmic reticulum membrane</location>
        <topology evidence="2">Multi-pass membrane protein</topology>
    </subcellularLocation>
</comment>
<dbReference type="InterPro" id="IPR056853">
    <property type="entry name" value="AGMP_C"/>
</dbReference>
<dbReference type="OrthoDB" id="6354873at2759"/>
<proteinExistence type="inferred from homology"/>
<dbReference type="STRING" id="947166.A0A1D1UTC1"/>
<evidence type="ECO:0000256" key="6">
    <source>
        <dbReference type="ARBA" id="ARBA00023002"/>
    </source>
</evidence>
<name>A0A1D1UTC1_RAMVA</name>
<keyword evidence="9 14" id="KW-0472">Membrane</keyword>
<keyword evidence="5 14" id="KW-1133">Transmembrane helix</keyword>
<dbReference type="AlphaFoldDB" id="A0A1D1UTC1"/>
<evidence type="ECO:0000256" key="7">
    <source>
        <dbReference type="ARBA" id="ARBA00023004"/>
    </source>
</evidence>
<comment type="caution">
    <text evidence="17">The sequence shown here is derived from an EMBL/GenBank/DDBJ whole genome shotgun (WGS) entry which is preliminary data.</text>
</comment>
<evidence type="ECO:0000256" key="9">
    <source>
        <dbReference type="ARBA" id="ARBA00023136"/>
    </source>
</evidence>
<evidence type="ECO:0000256" key="13">
    <source>
        <dbReference type="ARBA" id="ARBA00047556"/>
    </source>
</evidence>
<dbReference type="EMBL" id="BDGG01000002">
    <property type="protein sequence ID" value="GAU92899.1"/>
    <property type="molecule type" value="Genomic_DNA"/>
</dbReference>
<dbReference type="GO" id="GO:0005789">
    <property type="term" value="C:endoplasmic reticulum membrane"/>
    <property type="evidence" value="ECO:0007669"/>
    <property type="project" value="UniProtKB-SubCell"/>
</dbReference>
<evidence type="ECO:0000259" key="15">
    <source>
        <dbReference type="Pfam" id="PF04116"/>
    </source>
</evidence>
<dbReference type="EC" id="1.14.16.5" evidence="11"/>
<dbReference type="InterPro" id="IPR006694">
    <property type="entry name" value="Fatty_acid_hydroxylase"/>
</dbReference>
<keyword evidence="3 14" id="KW-0812">Transmembrane</keyword>